<gene>
    <name evidence="2" type="ORF">CAZ10_12190</name>
    <name evidence="1" type="ORF">GNQ48_18030</name>
</gene>
<comment type="caution">
    <text evidence="2">The sequence shown here is derived from an EMBL/GenBank/DDBJ whole genome shotgun (WGS) entry which is preliminary data.</text>
</comment>
<proteinExistence type="predicted"/>
<evidence type="ECO:0000313" key="2">
    <source>
        <dbReference type="EMBL" id="OTI62321.1"/>
    </source>
</evidence>
<organism evidence="2 3">
    <name type="scientific">Pseudomonas aeruginosa</name>
    <dbReference type="NCBI Taxonomy" id="287"/>
    <lineage>
        <taxon>Bacteria</taxon>
        <taxon>Pseudomonadati</taxon>
        <taxon>Pseudomonadota</taxon>
        <taxon>Gammaproteobacteria</taxon>
        <taxon>Pseudomonadales</taxon>
        <taxon>Pseudomonadaceae</taxon>
        <taxon>Pseudomonas</taxon>
    </lineage>
</organism>
<name>A0A0C6FFL3_PSEAI</name>
<evidence type="ECO:0000313" key="4">
    <source>
        <dbReference type="Proteomes" id="UP000433532"/>
    </source>
</evidence>
<dbReference type="EMBL" id="NFFZ01000005">
    <property type="protein sequence ID" value="OTI62321.1"/>
    <property type="molecule type" value="Genomic_DNA"/>
</dbReference>
<reference evidence="2 3" key="1">
    <citation type="submission" date="2017-05" db="EMBL/GenBank/DDBJ databases">
        <authorList>
            <person name="Song R."/>
            <person name="Chenine A.L."/>
            <person name="Ruprecht R.M."/>
        </authorList>
    </citation>
    <scope>NUCLEOTIDE SEQUENCE [LARGE SCALE GENOMIC DNA]</scope>
    <source>
        <strain evidence="2 3">S567_C10_BS</strain>
    </source>
</reference>
<sequence length="212" mass="24952">MKKEPKGAKNRIVIAKDEKNVLTCTSEGFEYTPDIVKNVYGKSSRPALEDWFLTELDFFRRYYPGYEIFTLGSSCVFGEKFVNYLTICEFDIDSTYAFDCLKKALRESDQAIRRKLSAMWKWDIAARKDWSIVFMVGHMDFAYFLQHRKEFQGDAHKRFMSTFTTAETKITSRDYKVMHDGAILPFDETALSPEDRFIFENYQKIKFETTPL</sequence>
<accession>A0A0C6FFL3</accession>
<dbReference type="RefSeq" id="WP_003109444.1">
    <property type="nucleotide sequence ID" value="NZ_AP014651.1"/>
</dbReference>
<evidence type="ECO:0000313" key="1">
    <source>
        <dbReference type="EMBL" id="MUI36908.1"/>
    </source>
</evidence>
<dbReference type="EMBL" id="WOAD01000015">
    <property type="protein sequence ID" value="MUI36908.1"/>
    <property type="molecule type" value="Genomic_DNA"/>
</dbReference>
<dbReference type="Proteomes" id="UP000194857">
    <property type="component" value="Unassembled WGS sequence"/>
</dbReference>
<dbReference type="AlphaFoldDB" id="A0A0C6FFL3"/>
<reference evidence="1 4" key="2">
    <citation type="submission" date="2019-11" db="EMBL/GenBank/DDBJ databases">
        <title>Genomes of ocular Pseudomonas aeruginosa isolates.</title>
        <authorList>
            <person name="Khan M."/>
            <person name="Rice S.A."/>
            <person name="Willcox M.D.P."/>
            <person name="Stapleton F."/>
        </authorList>
    </citation>
    <scope>NUCLEOTIDE SEQUENCE [LARGE SCALE GENOMIC DNA]</scope>
    <source>
        <strain evidence="1 4">PA221</strain>
    </source>
</reference>
<dbReference type="Proteomes" id="UP000433532">
    <property type="component" value="Unassembled WGS sequence"/>
</dbReference>
<evidence type="ECO:0000313" key="3">
    <source>
        <dbReference type="Proteomes" id="UP000194857"/>
    </source>
</evidence>
<protein>
    <submittedName>
        <fullName evidence="2">Uncharacterized protein</fullName>
    </submittedName>
</protein>